<evidence type="ECO:0000313" key="1">
    <source>
        <dbReference type="EMBL" id="MBC5770497.1"/>
    </source>
</evidence>
<keyword evidence="2" id="KW-1185">Reference proteome</keyword>
<gene>
    <name evidence="1" type="ORF">H8Z83_09215</name>
</gene>
<dbReference type="EMBL" id="JACOQI010000007">
    <property type="protein sequence ID" value="MBC5770497.1"/>
    <property type="molecule type" value="Genomic_DNA"/>
</dbReference>
<protein>
    <recommendedName>
        <fullName evidence="3">DUF2313 domain-containing protein</fullName>
    </recommendedName>
</protein>
<dbReference type="Proteomes" id="UP000620327">
    <property type="component" value="Unassembled WGS sequence"/>
</dbReference>
<evidence type="ECO:0008006" key="3">
    <source>
        <dbReference type="Google" id="ProtNLM"/>
    </source>
</evidence>
<dbReference type="AlphaFoldDB" id="A0A923SAY5"/>
<dbReference type="RefSeq" id="WP_187014746.1">
    <property type="nucleotide sequence ID" value="NZ_JACOQI010000007.1"/>
</dbReference>
<evidence type="ECO:0000313" key="2">
    <source>
        <dbReference type="Proteomes" id="UP000620327"/>
    </source>
</evidence>
<comment type="caution">
    <text evidence="1">The sequence shown here is derived from an EMBL/GenBank/DDBJ whole genome shotgun (WGS) entry which is preliminary data.</text>
</comment>
<sequence>MYEQYLIRLLAPLGLYDLRAPHNGGELAALGGELDSVSGLVELVERESLLATAESEGLDRREVLFAHKPAAVTQEDRREAIAALLRISEDSLTPEAINDTLTGCGIRARAEEKADGSLRVVFPRTAGVPAEFDQIRKIILDILPCHLEVEFYFRYLTWAECEAAEYTWDEVETAQHTWESFQLAVPPEE</sequence>
<proteinExistence type="predicted"/>
<name>A0A923SAY5_9FIRM</name>
<accession>A0A923SAY5</accession>
<reference evidence="1" key="1">
    <citation type="submission" date="2020-08" db="EMBL/GenBank/DDBJ databases">
        <title>Genome public.</title>
        <authorList>
            <person name="Liu C."/>
            <person name="Sun Q."/>
        </authorList>
    </citation>
    <scope>NUCLEOTIDE SEQUENCE</scope>
    <source>
        <strain evidence="1">BX15</strain>
    </source>
</reference>
<organism evidence="1 2">
    <name type="scientific">Dysosmobacter segnis</name>
    <dbReference type="NCBI Taxonomy" id="2763042"/>
    <lineage>
        <taxon>Bacteria</taxon>
        <taxon>Bacillati</taxon>
        <taxon>Bacillota</taxon>
        <taxon>Clostridia</taxon>
        <taxon>Eubacteriales</taxon>
        <taxon>Oscillospiraceae</taxon>
        <taxon>Dysosmobacter</taxon>
    </lineage>
</organism>